<name>A0A1I2BNP8_9GAMM</name>
<dbReference type="EMBL" id="FONH01000003">
    <property type="protein sequence ID" value="SFE57794.1"/>
    <property type="molecule type" value="Genomic_DNA"/>
</dbReference>
<feature type="domain" description="Putative DNA-binding" evidence="1">
    <location>
        <begin position="4"/>
        <end position="90"/>
    </location>
</feature>
<dbReference type="Gene3D" id="1.10.150.690">
    <property type="entry name" value="DUF2063"/>
    <property type="match status" value="1"/>
</dbReference>
<proteinExistence type="predicted"/>
<dbReference type="InterPro" id="IPR018640">
    <property type="entry name" value="DUF2063"/>
</dbReference>
<dbReference type="Pfam" id="PF09836">
    <property type="entry name" value="DUF2063"/>
    <property type="match status" value="1"/>
</dbReference>
<accession>A0A1I2BNP8</accession>
<evidence type="ECO:0000259" key="1">
    <source>
        <dbReference type="Pfam" id="PF09836"/>
    </source>
</evidence>
<gene>
    <name evidence="2" type="ORF">SAMN02799615_01216</name>
</gene>
<dbReference type="InterPro" id="IPR044922">
    <property type="entry name" value="DUF2063_N_sf"/>
</dbReference>
<sequence>MLAELQRDFSDWLVLAQGGDALRGGLVATRGLAAYQNNYRTQLVNVLRASYPQLRAMLGDEAFLELAIHHIEHRPPSSWTLDAYGADLAESLRALYPRNPDLQELAWIEWTLSEVFVAADASALTPGDLDGIDWETATLRLSPSLRQRTATTNAAAIWSALQGETTLPEAEMLDAPAGFAAWRQGFRSRLRQLDAIEHAALLSLHEDGRFGALCDALVEHLGEEHGIARAGQLLADWIGTGIVVAVEA</sequence>
<protein>
    <recommendedName>
        <fullName evidence="1">Putative DNA-binding domain-containing protein</fullName>
    </recommendedName>
</protein>
<dbReference type="RefSeq" id="WP_197022877.1">
    <property type="nucleotide sequence ID" value="NZ_FONH01000003.1"/>
</dbReference>
<keyword evidence="3" id="KW-1185">Reference proteome</keyword>
<evidence type="ECO:0000313" key="3">
    <source>
        <dbReference type="Proteomes" id="UP000199477"/>
    </source>
</evidence>
<reference evidence="3" key="1">
    <citation type="submission" date="2016-10" db="EMBL/GenBank/DDBJ databases">
        <authorList>
            <person name="Varghese N."/>
            <person name="Submissions S."/>
        </authorList>
    </citation>
    <scope>NUCLEOTIDE SEQUENCE [LARGE SCALE GENOMIC DNA]</scope>
    <source>
        <strain evidence="3">UNC178MFTsu3.1</strain>
    </source>
</reference>
<organism evidence="2 3">
    <name type="scientific">Dyella marensis</name>
    <dbReference type="NCBI Taxonomy" id="500610"/>
    <lineage>
        <taxon>Bacteria</taxon>
        <taxon>Pseudomonadati</taxon>
        <taxon>Pseudomonadota</taxon>
        <taxon>Gammaproteobacteria</taxon>
        <taxon>Lysobacterales</taxon>
        <taxon>Rhodanobacteraceae</taxon>
        <taxon>Dyella</taxon>
    </lineage>
</organism>
<evidence type="ECO:0000313" key="2">
    <source>
        <dbReference type="EMBL" id="SFE57794.1"/>
    </source>
</evidence>
<dbReference type="AlphaFoldDB" id="A0A1I2BNP8"/>
<dbReference type="Proteomes" id="UP000199477">
    <property type="component" value="Unassembled WGS sequence"/>
</dbReference>
<dbReference type="STRING" id="500610.SAMN02799615_01216"/>